<sequence length="265" mass="30409">MFPVRFRPFRATKRSFVKNILLRQPDRMKKALLILALFSALTGVAQQLQFHYDFRHSIDPDLNKRNFASLTFEYFKANDSTGSFLLKTQTDFSGENNNIGQLFLQVSKNLRFWRPKVYLSLTYSGGLGVAPPSYGYYLTNSFGFGIAYPFQWKGAWFSASVVYRYNAFPQPSHDPQVTFYFGKGFFQYKLMVAGSLVGWSENRNQGTDFTASQSGKKIAFFGDPQIWLKVSKTLSVGSRINLFYHTLTPENQVQVYPTLALKNQF</sequence>
<dbReference type="AlphaFoldDB" id="A0A6P1VMI9"/>
<protein>
    <submittedName>
        <fullName evidence="1">DUF5020 family protein</fullName>
    </submittedName>
</protein>
<reference evidence="1 2" key="1">
    <citation type="submission" date="2019-11" db="EMBL/GenBank/DDBJ databases">
        <title>Spirosoma endbachense sp. nov., isolated from a natural salt meadow.</title>
        <authorList>
            <person name="Rojas J."/>
            <person name="Ambika Manirajan B."/>
            <person name="Ratering S."/>
            <person name="Suarez C."/>
            <person name="Geissler-Plaum R."/>
            <person name="Schnell S."/>
        </authorList>
    </citation>
    <scope>NUCLEOTIDE SEQUENCE [LARGE SCALE GENOMIC DNA]</scope>
    <source>
        <strain evidence="1 2">I-24</strain>
    </source>
</reference>
<organism evidence="1 2">
    <name type="scientific">Spirosoma endbachense</name>
    <dbReference type="NCBI Taxonomy" id="2666025"/>
    <lineage>
        <taxon>Bacteria</taxon>
        <taxon>Pseudomonadati</taxon>
        <taxon>Bacteroidota</taxon>
        <taxon>Cytophagia</taxon>
        <taxon>Cytophagales</taxon>
        <taxon>Cytophagaceae</taxon>
        <taxon>Spirosoma</taxon>
    </lineage>
</organism>
<gene>
    <name evidence="1" type="ORF">GJR95_00845</name>
</gene>
<keyword evidence="2" id="KW-1185">Reference proteome</keyword>
<evidence type="ECO:0000313" key="1">
    <source>
        <dbReference type="EMBL" id="QHV93668.1"/>
    </source>
</evidence>
<dbReference type="EMBL" id="CP045997">
    <property type="protein sequence ID" value="QHV93668.1"/>
    <property type="molecule type" value="Genomic_DNA"/>
</dbReference>
<proteinExistence type="predicted"/>
<name>A0A6P1VMI9_9BACT</name>
<dbReference type="Proteomes" id="UP000464577">
    <property type="component" value="Chromosome"/>
</dbReference>
<accession>A0A6P1VMI9</accession>
<evidence type="ECO:0000313" key="2">
    <source>
        <dbReference type="Proteomes" id="UP000464577"/>
    </source>
</evidence>
<dbReference type="KEGG" id="senf:GJR95_00845"/>
<dbReference type="Pfam" id="PF16412">
    <property type="entry name" value="DUF5020"/>
    <property type="match status" value="1"/>
</dbReference>